<evidence type="ECO:0000313" key="1">
    <source>
        <dbReference type="EMBL" id="MDT2536751.1"/>
    </source>
</evidence>
<sequence>MENWKDTFINQVPKDIYTVEISSGEQDGLNILLNGEKNGHIVKIDFGALSSYRVIDEGFLLWGNLVIPEEIVKKYKKENYPSTIYEIENGSYSKFINDISNGLFDIYEMKQYNIITLNYVIEIASRFDPDIHVLK</sequence>
<accession>A0AAW8SRS7</accession>
<dbReference type="GeneID" id="67042031"/>
<proteinExistence type="predicted"/>
<dbReference type="EMBL" id="JARPXM010000001">
    <property type="protein sequence ID" value="MDT2536751.1"/>
    <property type="molecule type" value="Genomic_DNA"/>
</dbReference>
<reference evidence="1" key="1">
    <citation type="submission" date="2023-03" db="EMBL/GenBank/DDBJ databases">
        <authorList>
            <person name="Shen W."/>
            <person name="Cai J."/>
        </authorList>
    </citation>
    <scope>NUCLEOTIDE SEQUENCE</scope>
    <source>
        <strain evidence="1">B646-2</strain>
    </source>
</reference>
<evidence type="ECO:0000313" key="2">
    <source>
        <dbReference type="Proteomes" id="UP001249240"/>
    </source>
</evidence>
<organism evidence="1 2">
    <name type="scientific">Enterococcus raffinosus</name>
    <dbReference type="NCBI Taxonomy" id="71452"/>
    <lineage>
        <taxon>Bacteria</taxon>
        <taxon>Bacillati</taxon>
        <taxon>Bacillota</taxon>
        <taxon>Bacilli</taxon>
        <taxon>Lactobacillales</taxon>
        <taxon>Enterococcaceae</taxon>
        <taxon>Enterococcus</taxon>
    </lineage>
</organism>
<comment type="caution">
    <text evidence="1">The sequence shown here is derived from an EMBL/GenBank/DDBJ whole genome shotgun (WGS) entry which is preliminary data.</text>
</comment>
<protein>
    <submittedName>
        <fullName evidence="1">Uncharacterized protein</fullName>
    </submittedName>
</protein>
<gene>
    <name evidence="1" type="ORF">P7D78_01320</name>
</gene>
<dbReference type="RefSeq" id="WP_028020221.1">
    <property type="nucleotide sequence ID" value="NZ_CABLCA010000004.1"/>
</dbReference>
<name>A0AAW8SRS7_9ENTE</name>
<dbReference type="Proteomes" id="UP001249240">
    <property type="component" value="Unassembled WGS sequence"/>
</dbReference>
<dbReference type="AlphaFoldDB" id="A0AAW8SRS7"/>